<comment type="caution">
    <text evidence="7">The sequence shown here is derived from an EMBL/GenBank/DDBJ whole genome shotgun (WGS) entry which is preliminary data.</text>
</comment>
<dbReference type="PANTHER" id="PTHR11986:SF79">
    <property type="entry name" value="ACETYLORNITHINE AMINOTRANSFERASE, MITOCHONDRIAL"/>
    <property type="match status" value="1"/>
</dbReference>
<dbReference type="PIRSF" id="PIRSF000521">
    <property type="entry name" value="Transaminase_4ab_Lys_Orn"/>
    <property type="match status" value="1"/>
</dbReference>
<dbReference type="InterPro" id="IPR050103">
    <property type="entry name" value="Class-III_PLP-dep_AT"/>
</dbReference>
<dbReference type="GO" id="GO:0030170">
    <property type="term" value="F:pyridoxal phosphate binding"/>
    <property type="evidence" value="ECO:0007669"/>
    <property type="project" value="InterPro"/>
</dbReference>
<dbReference type="InterPro" id="IPR015421">
    <property type="entry name" value="PyrdxlP-dep_Trfase_major"/>
</dbReference>
<evidence type="ECO:0000313" key="8">
    <source>
        <dbReference type="Proteomes" id="UP000657592"/>
    </source>
</evidence>
<dbReference type="Pfam" id="PF00202">
    <property type="entry name" value="Aminotran_3"/>
    <property type="match status" value="1"/>
</dbReference>
<dbReference type="InterPro" id="IPR049704">
    <property type="entry name" value="Aminotrans_3_PPA_site"/>
</dbReference>
<dbReference type="GO" id="GO:0008483">
    <property type="term" value="F:transaminase activity"/>
    <property type="evidence" value="ECO:0007669"/>
    <property type="project" value="UniProtKB-KW"/>
</dbReference>
<dbReference type="EMBL" id="BMJY01000021">
    <property type="protein sequence ID" value="GGH50529.1"/>
    <property type="molecule type" value="Genomic_DNA"/>
</dbReference>
<evidence type="ECO:0000256" key="5">
    <source>
        <dbReference type="RuleBase" id="RU003560"/>
    </source>
</evidence>
<dbReference type="Proteomes" id="UP000657592">
    <property type="component" value="Unassembled WGS sequence"/>
</dbReference>
<dbReference type="SUPFAM" id="SSF53383">
    <property type="entry name" value="PLP-dependent transferases"/>
    <property type="match status" value="1"/>
</dbReference>
<name>A0A917MQ97_9MICO</name>
<reference evidence="7" key="2">
    <citation type="submission" date="2020-09" db="EMBL/GenBank/DDBJ databases">
        <authorList>
            <person name="Sun Q."/>
            <person name="Zhou Y."/>
        </authorList>
    </citation>
    <scope>NUCLEOTIDE SEQUENCE</scope>
    <source>
        <strain evidence="7">CGMCC 1.15794</strain>
    </source>
</reference>
<dbReference type="InterPro" id="IPR015424">
    <property type="entry name" value="PyrdxlP-dep_Trfase"/>
</dbReference>
<gene>
    <name evidence="7" type="primary">argD</name>
    <name evidence="7" type="ORF">GCM10010921_29320</name>
</gene>
<organism evidence="7 8">
    <name type="scientific">Microbacterium album</name>
    <dbReference type="NCBI Taxonomy" id="2053191"/>
    <lineage>
        <taxon>Bacteria</taxon>
        <taxon>Bacillati</taxon>
        <taxon>Actinomycetota</taxon>
        <taxon>Actinomycetes</taxon>
        <taxon>Micrococcales</taxon>
        <taxon>Microbacteriaceae</taxon>
        <taxon>Microbacterium</taxon>
    </lineage>
</organism>
<evidence type="ECO:0000256" key="1">
    <source>
        <dbReference type="ARBA" id="ARBA00001933"/>
    </source>
</evidence>
<feature type="compositionally biased region" description="Basic and acidic residues" evidence="6">
    <location>
        <begin position="410"/>
        <end position="421"/>
    </location>
</feature>
<feature type="region of interest" description="Disordered" evidence="6">
    <location>
        <begin position="392"/>
        <end position="421"/>
    </location>
</feature>
<accession>A0A917MQ97</accession>
<keyword evidence="4 5" id="KW-0663">Pyridoxal phosphate</keyword>
<dbReference type="FunFam" id="3.40.640.10:FF:000004">
    <property type="entry name" value="Acetylornithine aminotransferase"/>
    <property type="match status" value="1"/>
</dbReference>
<keyword evidence="3" id="KW-0808">Transferase</keyword>
<dbReference type="GO" id="GO:0042802">
    <property type="term" value="F:identical protein binding"/>
    <property type="evidence" value="ECO:0007669"/>
    <property type="project" value="TreeGrafter"/>
</dbReference>
<dbReference type="InterPro" id="IPR005814">
    <property type="entry name" value="Aminotrans_3"/>
</dbReference>
<evidence type="ECO:0000256" key="6">
    <source>
        <dbReference type="SAM" id="MobiDB-lite"/>
    </source>
</evidence>
<dbReference type="AlphaFoldDB" id="A0A917MQ97"/>
<dbReference type="NCBIfam" id="NF002874">
    <property type="entry name" value="PRK03244.1"/>
    <property type="match status" value="1"/>
</dbReference>
<evidence type="ECO:0000256" key="3">
    <source>
        <dbReference type="ARBA" id="ARBA00022679"/>
    </source>
</evidence>
<evidence type="ECO:0000256" key="4">
    <source>
        <dbReference type="ARBA" id="ARBA00022898"/>
    </source>
</evidence>
<evidence type="ECO:0000256" key="2">
    <source>
        <dbReference type="ARBA" id="ARBA00022576"/>
    </source>
</evidence>
<feature type="compositionally biased region" description="Polar residues" evidence="6">
    <location>
        <begin position="393"/>
        <end position="408"/>
    </location>
</feature>
<dbReference type="Gene3D" id="3.90.1150.10">
    <property type="entry name" value="Aspartate Aminotransferase, domain 1"/>
    <property type="match status" value="1"/>
</dbReference>
<proteinExistence type="inferred from homology"/>
<sequence>MTTGWQEDAARDLLSLGGRLALLTRGEGSHVWDADGRRYLDFLGGIAVNSLGHAHPVFAETVARQARTLAHVSNYFATPQQLELAARLKELAGTGPQGRVFLANSGTEANETAIKLARLHDRDGLIVSLDGAFHGRSTGALALTPKEAYQDPFRPLLPGTRHIAPTVEALEDLFAAGERIAALFVEPIQGEAGVLPLPDGYLRRARELTSAHGALLILDEVQTGMGRTGHWFAFQAEGITPDAITLAKGIAAGFPLGALVTFGAASELFYPGTHNSTFGGNPLASAVASAVIQEIQDRGLLDNVTARGAQLRDGVARLPLVAGTRGAGLLIGISLTHPVAAEVRAAAHERGLIVNAPTDDTIRIAPAYTIGDAEVEEFLALFSAALDEVASTHAATDSRTPDSDTPASRTPDDTSDDKASA</sequence>
<comment type="cofactor">
    <cofactor evidence="1">
        <name>pyridoxal 5'-phosphate</name>
        <dbReference type="ChEBI" id="CHEBI:597326"/>
    </cofactor>
</comment>
<dbReference type="Gene3D" id="3.40.640.10">
    <property type="entry name" value="Type I PLP-dependent aspartate aminotransferase-like (Major domain)"/>
    <property type="match status" value="1"/>
</dbReference>
<dbReference type="PROSITE" id="PS00600">
    <property type="entry name" value="AA_TRANSFER_CLASS_3"/>
    <property type="match status" value="1"/>
</dbReference>
<reference evidence="7" key="1">
    <citation type="journal article" date="2014" name="Int. J. Syst. Evol. Microbiol.">
        <title>Complete genome sequence of Corynebacterium casei LMG S-19264T (=DSM 44701T), isolated from a smear-ripened cheese.</title>
        <authorList>
            <consortium name="US DOE Joint Genome Institute (JGI-PGF)"/>
            <person name="Walter F."/>
            <person name="Albersmeier A."/>
            <person name="Kalinowski J."/>
            <person name="Ruckert C."/>
        </authorList>
    </citation>
    <scope>NUCLEOTIDE SEQUENCE</scope>
    <source>
        <strain evidence="7">CGMCC 1.15794</strain>
    </source>
</reference>
<protein>
    <submittedName>
        <fullName evidence="7">Acetylornithine aminotransferase</fullName>
    </submittedName>
</protein>
<evidence type="ECO:0000313" key="7">
    <source>
        <dbReference type="EMBL" id="GGH50529.1"/>
    </source>
</evidence>
<keyword evidence="8" id="KW-1185">Reference proteome</keyword>
<dbReference type="PANTHER" id="PTHR11986">
    <property type="entry name" value="AMINOTRANSFERASE CLASS III"/>
    <property type="match status" value="1"/>
</dbReference>
<dbReference type="CDD" id="cd00610">
    <property type="entry name" value="OAT_like"/>
    <property type="match status" value="1"/>
</dbReference>
<dbReference type="InterPro" id="IPR015422">
    <property type="entry name" value="PyrdxlP-dep_Trfase_small"/>
</dbReference>
<comment type="similarity">
    <text evidence="5">Belongs to the class-III pyridoxal-phosphate-dependent aminotransferase family.</text>
</comment>
<keyword evidence="2 7" id="KW-0032">Aminotransferase</keyword>